<reference evidence="9" key="1">
    <citation type="submission" date="2022-06" db="EMBL/GenBank/DDBJ databases">
        <authorList>
            <person name="Berger JAMES D."/>
            <person name="Berger JAMES D."/>
        </authorList>
    </citation>
    <scope>NUCLEOTIDE SEQUENCE [LARGE SCALE GENOMIC DNA]</scope>
</reference>
<name>A0AA85J9I5_TRIRE</name>
<keyword evidence="6" id="KW-0489">Methyltransferase</keyword>
<organism evidence="9 10">
    <name type="scientific">Trichobilharzia regenti</name>
    <name type="common">Nasal bird schistosome</name>
    <dbReference type="NCBI Taxonomy" id="157069"/>
    <lineage>
        <taxon>Eukaryota</taxon>
        <taxon>Metazoa</taxon>
        <taxon>Spiralia</taxon>
        <taxon>Lophotrochozoa</taxon>
        <taxon>Platyhelminthes</taxon>
        <taxon>Trematoda</taxon>
        <taxon>Digenea</taxon>
        <taxon>Strigeidida</taxon>
        <taxon>Schistosomatoidea</taxon>
        <taxon>Schistosomatidae</taxon>
        <taxon>Trichobilharzia</taxon>
    </lineage>
</organism>
<keyword evidence="5" id="KW-0963">Cytoplasm</keyword>
<dbReference type="GO" id="GO:0032259">
    <property type="term" value="P:methylation"/>
    <property type="evidence" value="ECO:0007669"/>
    <property type="project" value="UniProtKB-KW"/>
</dbReference>
<dbReference type="PANTHER" id="PTHR13539">
    <property type="entry name" value="CALMODULIN-LYSINE N-METHYLTRANSFERASE"/>
    <property type="match status" value="1"/>
</dbReference>
<evidence type="ECO:0000256" key="1">
    <source>
        <dbReference type="ARBA" id="ARBA00004123"/>
    </source>
</evidence>
<dbReference type="GO" id="GO:0005737">
    <property type="term" value="C:cytoplasm"/>
    <property type="evidence" value="ECO:0007669"/>
    <property type="project" value="UniProtKB-SubCell"/>
</dbReference>
<dbReference type="InterPro" id="IPR029063">
    <property type="entry name" value="SAM-dependent_MTases_sf"/>
</dbReference>
<evidence type="ECO:0000256" key="5">
    <source>
        <dbReference type="ARBA" id="ARBA00022490"/>
    </source>
</evidence>
<evidence type="ECO:0000313" key="10">
    <source>
        <dbReference type="WBParaSite" id="TREG1_13960.1"/>
    </source>
</evidence>
<evidence type="ECO:0000256" key="7">
    <source>
        <dbReference type="ARBA" id="ARBA00022679"/>
    </source>
</evidence>
<dbReference type="InterPro" id="IPR025800">
    <property type="entry name" value="CaM-Lys-N-MeTrfase"/>
</dbReference>
<dbReference type="Proteomes" id="UP000050795">
    <property type="component" value="Unassembled WGS sequence"/>
</dbReference>
<evidence type="ECO:0000256" key="6">
    <source>
        <dbReference type="ARBA" id="ARBA00022603"/>
    </source>
</evidence>
<evidence type="ECO:0000256" key="4">
    <source>
        <dbReference type="ARBA" id="ARBA00020594"/>
    </source>
</evidence>
<dbReference type="Pfam" id="PF10294">
    <property type="entry name" value="Methyltransf_16"/>
    <property type="match status" value="1"/>
</dbReference>
<keyword evidence="7" id="KW-0808">Transferase</keyword>
<evidence type="ECO:0000313" key="9">
    <source>
        <dbReference type="Proteomes" id="UP000050795"/>
    </source>
</evidence>
<dbReference type="Gene3D" id="3.40.50.150">
    <property type="entry name" value="Vaccinia Virus protein VP39"/>
    <property type="match status" value="1"/>
</dbReference>
<dbReference type="GO" id="GO:0018025">
    <property type="term" value="F:calmodulin-lysine N-methyltransferase activity"/>
    <property type="evidence" value="ECO:0007669"/>
    <property type="project" value="UniProtKB-EC"/>
</dbReference>
<comment type="subcellular location">
    <subcellularLocation>
        <location evidence="2">Cytoplasm</location>
    </subcellularLocation>
    <subcellularLocation>
        <location evidence="1">Nucleus</location>
    </subcellularLocation>
</comment>
<dbReference type="InterPro" id="IPR019410">
    <property type="entry name" value="Methyltransf_16"/>
</dbReference>
<dbReference type="GO" id="GO:0005634">
    <property type="term" value="C:nucleus"/>
    <property type="evidence" value="ECO:0007669"/>
    <property type="project" value="UniProtKB-SubCell"/>
</dbReference>
<dbReference type="EC" id="2.1.1.60" evidence="3"/>
<dbReference type="AlphaFoldDB" id="A0AA85J9I5"/>
<dbReference type="WBParaSite" id="TREG1_13960.1">
    <property type="protein sequence ID" value="TREG1_13960.1"/>
    <property type="gene ID" value="TREG1_13960"/>
</dbReference>
<proteinExistence type="predicted"/>
<evidence type="ECO:0000256" key="3">
    <source>
        <dbReference type="ARBA" id="ARBA00011914"/>
    </source>
</evidence>
<sequence>MNKENRSSQLWSILASAVKSVHREQRRLDICDCVDADYIWLDPIVMRLFKVRLLEQTAKASDENILWLELSPCPVITTFDNLTDLPTVVSSLHLHLYKTFSDSKSTNSTHTNPLLDILTGFDNTGNVQLWPSEIFLAHSIFFENLYPGLWEEIYMNFKFYPIQKVCELCAGMTGAAGVAVSMRKYSTIFQISDVLITDGNDRCVSSIMSTVDHHKGRLSNIDESSIPQINIDVKNIRWPKDCCESPPVAELTESLIHQFHLIIAADCFFNQAYHKSMLNTIHKLLSLRSGSIFLAIAPLRGDSLMNFVNLAYQSETDYNWSVKMKSPSEYLHLQFISCIINESNRVQLTDNELDKRIGHLVILTRN</sequence>
<reference evidence="10" key="2">
    <citation type="submission" date="2023-11" db="UniProtKB">
        <authorList>
            <consortium name="WormBaseParasite"/>
        </authorList>
    </citation>
    <scope>IDENTIFICATION</scope>
</reference>
<evidence type="ECO:0000256" key="2">
    <source>
        <dbReference type="ARBA" id="ARBA00004496"/>
    </source>
</evidence>
<keyword evidence="8" id="KW-0539">Nucleus</keyword>
<accession>A0AA85J9I5</accession>
<protein>
    <recommendedName>
        <fullName evidence="4">Calmodulin-lysine N-methyltransferase</fullName>
        <ecNumber evidence="3">2.1.1.60</ecNumber>
    </recommendedName>
</protein>
<dbReference type="PANTHER" id="PTHR13539:SF3">
    <property type="entry name" value="CALMODULIN-LYSINE N-METHYLTRANSFERASE"/>
    <property type="match status" value="1"/>
</dbReference>
<keyword evidence="9" id="KW-1185">Reference proteome</keyword>
<evidence type="ECO:0000256" key="8">
    <source>
        <dbReference type="ARBA" id="ARBA00023242"/>
    </source>
</evidence>